<dbReference type="PANTHER" id="PTHR13763:SF9">
    <property type="entry name" value="BRCA1-ASSOCIATED RING DOMAIN PROTEIN 1"/>
    <property type="match status" value="1"/>
</dbReference>
<evidence type="ECO:0000313" key="7">
    <source>
        <dbReference type="EMBL" id="GFQ03181.1"/>
    </source>
</evidence>
<evidence type="ECO:0000259" key="6">
    <source>
        <dbReference type="PROSITE" id="PS50172"/>
    </source>
</evidence>
<proteinExistence type="predicted"/>
<dbReference type="OrthoDB" id="2384350at2759"/>
<reference evidence="7" key="1">
    <citation type="submission" date="2020-07" db="EMBL/GenBank/DDBJ databases">
        <title>Ethylene signaling mediates host invasion by parasitic plants.</title>
        <authorList>
            <person name="Yoshida S."/>
        </authorList>
    </citation>
    <scope>NUCLEOTIDE SEQUENCE</scope>
    <source>
        <strain evidence="7">Okayama</strain>
    </source>
</reference>
<dbReference type="SUPFAM" id="SSF52113">
    <property type="entry name" value="BRCT domain"/>
    <property type="match status" value="1"/>
</dbReference>
<sequence length="166" mass="18562">MLLLDFPVFGFAESGGLGANPNWVFVGQVCYNVWFYCVQVLESKCYSCNCVSDGACSRTLKVFMAILNGRWILTMDWIKACVEANHYVDEEPYEVNLDNHGCCDGAKTGRSRASNNRPSIIGLTTQADIGYLFLVQLGMRLFISHLVPMLELDALVNRYSPSKTEI</sequence>
<name>A0A830CTJ2_9LAMI</name>
<dbReference type="AlphaFoldDB" id="A0A830CTJ2"/>
<dbReference type="InterPro" id="IPR031099">
    <property type="entry name" value="BRCA1-associated"/>
</dbReference>
<comment type="subcellular location">
    <subcellularLocation>
        <location evidence="1">Nucleus</location>
    </subcellularLocation>
</comment>
<dbReference type="GO" id="GO:0004842">
    <property type="term" value="F:ubiquitin-protein transferase activity"/>
    <property type="evidence" value="ECO:0007669"/>
    <property type="project" value="TreeGrafter"/>
</dbReference>
<dbReference type="GO" id="GO:0005634">
    <property type="term" value="C:nucleus"/>
    <property type="evidence" value="ECO:0007669"/>
    <property type="project" value="UniProtKB-SubCell"/>
</dbReference>
<evidence type="ECO:0000256" key="5">
    <source>
        <dbReference type="ARBA" id="ARBA00023242"/>
    </source>
</evidence>
<evidence type="ECO:0000256" key="3">
    <source>
        <dbReference type="ARBA" id="ARBA00022763"/>
    </source>
</evidence>
<dbReference type="GO" id="GO:0045944">
    <property type="term" value="P:positive regulation of transcription by RNA polymerase II"/>
    <property type="evidence" value="ECO:0007669"/>
    <property type="project" value="TreeGrafter"/>
</dbReference>
<organism evidence="7 8">
    <name type="scientific">Phtheirospermum japonicum</name>
    <dbReference type="NCBI Taxonomy" id="374723"/>
    <lineage>
        <taxon>Eukaryota</taxon>
        <taxon>Viridiplantae</taxon>
        <taxon>Streptophyta</taxon>
        <taxon>Embryophyta</taxon>
        <taxon>Tracheophyta</taxon>
        <taxon>Spermatophyta</taxon>
        <taxon>Magnoliopsida</taxon>
        <taxon>eudicotyledons</taxon>
        <taxon>Gunneridae</taxon>
        <taxon>Pentapetalae</taxon>
        <taxon>asterids</taxon>
        <taxon>lamiids</taxon>
        <taxon>Lamiales</taxon>
        <taxon>Orobanchaceae</taxon>
        <taxon>Orobanchaceae incertae sedis</taxon>
        <taxon>Phtheirospermum</taxon>
    </lineage>
</organism>
<dbReference type="Gene3D" id="3.40.50.10190">
    <property type="entry name" value="BRCT domain"/>
    <property type="match status" value="1"/>
</dbReference>
<dbReference type="Proteomes" id="UP000653305">
    <property type="component" value="Unassembled WGS sequence"/>
</dbReference>
<evidence type="ECO:0000256" key="1">
    <source>
        <dbReference type="ARBA" id="ARBA00004123"/>
    </source>
</evidence>
<evidence type="ECO:0000313" key="8">
    <source>
        <dbReference type="Proteomes" id="UP000653305"/>
    </source>
</evidence>
<keyword evidence="8" id="KW-1185">Reference proteome</keyword>
<dbReference type="EMBL" id="BMAC01000806">
    <property type="protein sequence ID" value="GFQ03181.1"/>
    <property type="molecule type" value="Genomic_DNA"/>
</dbReference>
<gene>
    <name evidence="7" type="ORF">PHJA_002461900</name>
</gene>
<keyword evidence="5" id="KW-0539">Nucleus</keyword>
<feature type="domain" description="BRCT" evidence="6">
    <location>
        <begin position="51"/>
        <end position="95"/>
    </location>
</feature>
<dbReference type="InterPro" id="IPR001357">
    <property type="entry name" value="BRCT_dom"/>
</dbReference>
<comment type="caution">
    <text evidence="7">The sequence shown here is derived from an EMBL/GenBank/DDBJ whole genome shotgun (WGS) entry which is preliminary data.</text>
</comment>
<keyword evidence="2" id="KW-0677">Repeat</keyword>
<dbReference type="InterPro" id="IPR036420">
    <property type="entry name" value="BRCT_dom_sf"/>
</dbReference>
<keyword evidence="3" id="KW-0227">DNA damage</keyword>
<keyword evidence="4" id="KW-0234">DNA repair</keyword>
<evidence type="ECO:0000256" key="4">
    <source>
        <dbReference type="ARBA" id="ARBA00023204"/>
    </source>
</evidence>
<evidence type="ECO:0000256" key="2">
    <source>
        <dbReference type="ARBA" id="ARBA00022737"/>
    </source>
</evidence>
<dbReference type="PROSITE" id="PS50172">
    <property type="entry name" value="BRCT"/>
    <property type="match status" value="1"/>
</dbReference>
<accession>A0A830CTJ2</accession>
<dbReference type="PANTHER" id="PTHR13763">
    <property type="entry name" value="BREAST CANCER TYPE 1 SUSCEPTIBILITY PROTEIN BRCA1"/>
    <property type="match status" value="1"/>
</dbReference>
<protein>
    <submittedName>
        <fullName evidence="7">Protein breast cancer susceptibility 1 homolog</fullName>
    </submittedName>
</protein>
<dbReference type="GO" id="GO:0000724">
    <property type="term" value="P:double-strand break repair via homologous recombination"/>
    <property type="evidence" value="ECO:0007669"/>
    <property type="project" value="TreeGrafter"/>
</dbReference>